<protein>
    <submittedName>
        <fullName evidence="7">TonB-dependent receptor</fullName>
    </submittedName>
</protein>
<evidence type="ECO:0000313" key="7">
    <source>
        <dbReference type="EMBL" id="TDO27175.1"/>
    </source>
</evidence>
<dbReference type="SUPFAM" id="SSF56935">
    <property type="entry name" value="Porins"/>
    <property type="match status" value="1"/>
</dbReference>
<evidence type="ECO:0000313" key="8">
    <source>
        <dbReference type="Proteomes" id="UP000295741"/>
    </source>
</evidence>
<name>A0A4R6IZ76_9BACT</name>
<dbReference type="InterPro" id="IPR037066">
    <property type="entry name" value="Plug_dom_sf"/>
</dbReference>
<dbReference type="PANTHER" id="PTHR40980:SF4">
    <property type="entry name" value="TONB-DEPENDENT RECEPTOR-LIKE BETA-BARREL DOMAIN-CONTAINING PROTEIN"/>
    <property type="match status" value="1"/>
</dbReference>
<dbReference type="InterPro" id="IPR013784">
    <property type="entry name" value="Carb-bd-like_fold"/>
</dbReference>
<comment type="caution">
    <text evidence="7">The sequence shown here is derived from an EMBL/GenBank/DDBJ whole genome shotgun (WGS) entry which is preliminary data.</text>
</comment>
<gene>
    <name evidence="7" type="ORF">BC659_2494</name>
</gene>
<dbReference type="NCBIfam" id="TIGR01782">
    <property type="entry name" value="TonB-Xanth-Caul"/>
    <property type="match status" value="1"/>
</dbReference>
<reference evidence="7 8" key="1">
    <citation type="submission" date="2019-03" db="EMBL/GenBank/DDBJ databases">
        <title>Genomic Encyclopedia of Archaeal and Bacterial Type Strains, Phase II (KMG-II): from individual species to whole genera.</title>
        <authorList>
            <person name="Goeker M."/>
        </authorList>
    </citation>
    <scope>NUCLEOTIDE SEQUENCE [LARGE SCALE GENOMIC DNA]</scope>
    <source>
        <strain evidence="7 8">DSM 28323</strain>
    </source>
</reference>
<dbReference type="AlphaFoldDB" id="A0A4R6IZ76"/>
<dbReference type="Pfam" id="PF07715">
    <property type="entry name" value="Plug"/>
    <property type="match status" value="1"/>
</dbReference>
<comment type="similarity">
    <text evidence="4">Belongs to the TonB-dependent receptor family.</text>
</comment>
<feature type="domain" description="TonB-dependent receptor-like beta-barrel" evidence="5">
    <location>
        <begin position="455"/>
        <end position="911"/>
    </location>
</feature>
<organism evidence="7 8">
    <name type="scientific">Sediminibacterium goheungense</name>
    <dbReference type="NCBI Taxonomy" id="1086393"/>
    <lineage>
        <taxon>Bacteria</taxon>
        <taxon>Pseudomonadati</taxon>
        <taxon>Bacteroidota</taxon>
        <taxon>Chitinophagia</taxon>
        <taxon>Chitinophagales</taxon>
        <taxon>Chitinophagaceae</taxon>
        <taxon>Sediminibacterium</taxon>
    </lineage>
</organism>
<dbReference type="InterPro" id="IPR036942">
    <property type="entry name" value="Beta-barrel_TonB_sf"/>
</dbReference>
<dbReference type="PANTHER" id="PTHR40980">
    <property type="entry name" value="PLUG DOMAIN-CONTAINING PROTEIN"/>
    <property type="match status" value="1"/>
</dbReference>
<dbReference type="Pfam" id="PF00593">
    <property type="entry name" value="TonB_dep_Rec_b-barrel"/>
    <property type="match status" value="1"/>
</dbReference>
<keyword evidence="4" id="KW-0798">TonB box</keyword>
<dbReference type="Pfam" id="PF13715">
    <property type="entry name" value="CarbopepD_reg_2"/>
    <property type="match status" value="1"/>
</dbReference>
<sequence length="946" mass="105904">MAMVCLFMTTILYAQNGTIKVKIIDEQKLNLPGANVSLDNQKMSAISNTSGVATFYNVPAGTHTLRISYLGYKDYEKSITSTGTVSEFTASLESGVSVLKGVIVLGDRLKGQSKALNQQKNTDNISNIISADQIGRFPDANIGDAIKRVPGIAMQNDQGEARNIIVRGMGPEFNSVTLNGERIPSAEGDNRRIQMDLIPADMIQTVEVSKTLTADMDADAIGGSVNLVTRTAPNGKRLSATVAGGYNPIRASFIGTVNFIAGSRFAKNKLGYVISGSFNRNEYGSDNVEAVWSKDANGKLYVSDHDQRIYDLLRIRRSATATVDYKISPLHTIYVTGSYNWRDDKENRFRLRHRFRGNAATDLIYDAAGNISGYNVGEVLRQTKGGAAGGRVDNRRLEDQRVRSLAIKGEHLFGKVKTDWSVQFARASEERPNERYISMGRRNITVTQDISNPERPYLTDNTALTGYTRRNELTEQFQNQFEKDINAKLNFEIPASIVKTQSGNLKFGLRLRSKEKKRDNNFFEYTPIGASAGSFANISLLPLTDKTASEFYPGERFAAGLFVSPGFLGGLNFKDATRFTESDVPEEYLSGNFSAKETISAGYIELKQNFSDRWSANMGVRIEKTSINYSGNIVEDGDQLKGIANLKNSYTDFLPNVNAKYKFDNNTVFKGAITRSIARPRYYDLVPFFNINPNDQELSAGNPKMEPVRSWNIDLMFEKYYKSVGIISGGVFYKKIDRFFYTYLDQQYTQAEFSRDFPTITNPIGAGENWQFTQRRNGDGASLLGLEVAAQRQLDFLPGIWKGFGVYFNYTYTYSKADGIYDGGGSLVRSNVKLPGAAPHIFNFSLSYENSKFVSRLSANYTSSYVDDSDDAGYNADSFNDRFYDKQFFLDFNASYAVNHRTRIFTEANNLTNQPLRYYQGNKSRTAQLEYYGPRFNFGLKFDINK</sequence>
<keyword evidence="7" id="KW-0675">Receptor</keyword>
<dbReference type="GO" id="GO:0030246">
    <property type="term" value="F:carbohydrate binding"/>
    <property type="evidence" value="ECO:0007669"/>
    <property type="project" value="InterPro"/>
</dbReference>
<dbReference type="EMBL" id="SNWP01000011">
    <property type="protein sequence ID" value="TDO27175.1"/>
    <property type="molecule type" value="Genomic_DNA"/>
</dbReference>
<evidence type="ECO:0000256" key="1">
    <source>
        <dbReference type="ARBA" id="ARBA00004442"/>
    </source>
</evidence>
<dbReference type="CDD" id="cd01347">
    <property type="entry name" value="ligand_gated_channel"/>
    <property type="match status" value="1"/>
</dbReference>
<dbReference type="InterPro" id="IPR010104">
    <property type="entry name" value="TonB_rcpt_bac"/>
</dbReference>
<evidence type="ECO:0000256" key="3">
    <source>
        <dbReference type="ARBA" id="ARBA00023237"/>
    </source>
</evidence>
<accession>A0A4R6IZ76</accession>
<dbReference type="Gene3D" id="2.40.170.20">
    <property type="entry name" value="TonB-dependent receptor, beta-barrel domain"/>
    <property type="match status" value="1"/>
</dbReference>
<evidence type="ECO:0000256" key="4">
    <source>
        <dbReference type="RuleBase" id="RU003357"/>
    </source>
</evidence>
<keyword evidence="2 4" id="KW-0472">Membrane</keyword>
<dbReference type="InterPro" id="IPR012910">
    <property type="entry name" value="Plug_dom"/>
</dbReference>
<evidence type="ECO:0000259" key="5">
    <source>
        <dbReference type="Pfam" id="PF00593"/>
    </source>
</evidence>
<dbReference type="Gene3D" id="2.170.130.10">
    <property type="entry name" value="TonB-dependent receptor, plug domain"/>
    <property type="match status" value="1"/>
</dbReference>
<dbReference type="GO" id="GO:0009279">
    <property type="term" value="C:cell outer membrane"/>
    <property type="evidence" value="ECO:0007669"/>
    <property type="project" value="UniProtKB-SubCell"/>
</dbReference>
<dbReference type="Proteomes" id="UP000295741">
    <property type="component" value="Unassembled WGS sequence"/>
</dbReference>
<keyword evidence="8" id="KW-1185">Reference proteome</keyword>
<keyword evidence="3" id="KW-0998">Cell outer membrane</keyword>
<feature type="domain" description="TonB-dependent receptor plug" evidence="6">
    <location>
        <begin position="120"/>
        <end position="223"/>
    </location>
</feature>
<dbReference type="SUPFAM" id="SSF49452">
    <property type="entry name" value="Starch-binding domain-like"/>
    <property type="match status" value="1"/>
</dbReference>
<proteinExistence type="inferred from homology"/>
<evidence type="ECO:0000256" key="2">
    <source>
        <dbReference type="ARBA" id="ARBA00023136"/>
    </source>
</evidence>
<dbReference type="InterPro" id="IPR000531">
    <property type="entry name" value="Beta-barrel_TonB"/>
</dbReference>
<evidence type="ECO:0000259" key="6">
    <source>
        <dbReference type="Pfam" id="PF07715"/>
    </source>
</evidence>
<dbReference type="Gene3D" id="2.60.40.1120">
    <property type="entry name" value="Carboxypeptidase-like, regulatory domain"/>
    <property type="match status" value="1"/>
</dbReference>
<comment type="subcellular location">
    <subcellularLocation>
        <location evidence="1 4">Cell outer membrane</location>
    </subcellularLocation>
</comment>